<evidence type="ECO:0000259" key="2">
    <source>
        <dbReference type="Pfam" id="PF07859"/>
    </source>
</evidence>
<dbReference type="EMBL" id="BSXT01004361">
    <property type="protein sequence ID" value="GMF57478.1"/>
    <property type="molecule type" value="Genomic_DNA"/>
</dbReference>
<proteinExistence type="predicted"/>
<dbReference type="Pfam" id="PF07859">
    <property type="entry name" value="Abhydrolase_3"/>
    <property type="match status" value="1"/>
</dbReference>
<dbReference type="GO" id="GO:0005829">
    <property type="term" value="C:cytosol"/>
    <property type="evidence" value="ECO:0007669"/>
    <property type="project" value="TreeGrafter"/>
</dbReference>
<gene>
    <name evidence="3" type="ORF">Pfra01_002452100</name>
</gene>
<organism evidence="3 4">
    <name type="scientific">Phytophthora fragariaefolia</name>
    <dbReference type="NCBI Taxonomy" id="1490495"/>
    <lineage>
        <taxon>Eukaryota</taxon>
        <taxon>Sar</taxon>
        <taxon>Stramenopiles</taxon>
        <taxon>Oomycota</taxon>
        <taxon>Peronosporomycetes</taxon>
        <taxon>Peronosporales</taxon>
        <taxon>Peronosporaceae</taxon>
        <taxon>Phytophthora</taxon>
    </lineage>
</organism>
<dbReference type="AlphaFoldDB" id="A0A9W7D4S2"/>
<dbReference type="PANTHER" id="PTHR23025">
    <property type="entry name" value="TRIACYLGLYCEROL LIPASE"/>
    <property type="match status" value="1"/>
</dbReference>
<dbReference type="GO" id="GO:0004771">
    <property type="term" value="F:sterol ester esterase activity"/>
    <property type="evidence" value="ECO:0007669"/>
    <property type="project" value="TreeGrafter"/>
</dbReference>
<protein>
    <submittedName>
        <fullName evidence="3">Unnamed protein product</fullName>
    </submittedName>
</protein>
<evidence type="ECO:0000313" key="4">
    <source>
        <dbReference type="Proteomes" id="UP001165121"/>
    </source>
</evidence>
<feature type="compositionally biased region" description="Polar residues" evidence="1">
    <location>
        <begin position="8"/>
        <end position="41"/>
    </location>
</feature>
<reference evidence="3" key="1">
    <citation type="submission" date="2023-04" db="EMBL/GenBank/DDBJ databases">
        <title>Phytophthora fragariaefolia NBRC 109709.</title>
        <authorList>
            <person name="Ichikawa N."/>
            <person name="Sato H."/>
            <person name="Tonouchi N."/>
        </authorList>
    </citation>
    <scope>NUCLEOTIDE SEQUENCE</scope>
    <source>
        <strain evidence="3">NBRC 109709</strain>
    </source>
</reference>
<keyword evidence="4" id="KW-1185">Reference proteome</keyword>
<dbReference type="InterPro" id="IPR029058">
    <property type="entry name" value="AB_hydrolase_fold"/>
</dbReference>
<evidence type="ECO:0000256" key="1">
    <source>
        <dbReference type="SAM" id="MobiDB-lite"/>
    </source>
</evidence>
<accession>A0A9W7D4S2</accession>
<dbReference type="PANTHER" id="PTHR23025:SF3">
    <property type="entry name" value="HORMONE-SENSITIVE LIPASE"/>
    <property type="match status" value="1"/>
</dbReference>
<evidence type="ECO:0000313" key="3">
    <source>
        <dbReference type="EMBL" id="GMF57478.1"/>
    </source>
</evidence>
<dbReference type="GO" id="GO:0019433">
    <property type="term" value="P:triglyceride catabolic process"/>
    <property type="evidence" value="ECO:0007669"/>
    <property type="project" value="TreeGrafter"/>
</dbReference>
<dbReference type="Proteomes" id="UP001165121">
    <property type="component" value="Unassembled WGS sequence"/>
</dbReference>
<dbReference type="Gene3D" id="3.40.50.1820">
    <property type="entry name" value="alpha/beta hydrolase"/>
    <property type="match status" value="1"/>
</dbReference>
<dbReference type="InterPro" id="IPR013094">
    <property type="entry name" value="AB_hydrolase_3"/>
</dbReference>
<feature type="region of interest" description="Disordered" evidence="1">
    <location>
        <begin position="1"/>
        <end position="41"/>
    </location>
</feature>
<name>A0A9W7D4S2_9STRA</name>
<dbReference type="OrthoDB" id="408631at2759"/>
<sequence>MARPPSRHTANGRSNIQANGDPSDNYTYHRPSSQTCGQSSVSTTDCSGLNKMYMRRDTPDEVNQSASAAAMSDAGGAFRGSLRSQSSVQLMGFIDQVVRVDAGESTDEGELRVRGYETLLGASTAVLSCIQVLRRIIREYAYGRVGRELQHLSLTVASFERVLYTFIKEEIVVASKHYASRPPVDFRAKTALKDIIPLIPTDERYTILSGGVASLLRHATKSLEETRQVLEELQSGYNPDRENRWSRTSVVLLLTFVFLYKRFRIRTSFKQFLLQVLPTRQMVKWGVVLLVLADYWNRVMYRFSNLRRIKVHHARVLMALRLFLLCQHVLQRARPISNASDHRLLIDNPMEADIDDDLKNATTLLVERVPLPAEYYDRSSEPWGFTAFKIGTNVLTASSAFAHSILGLQNKLLCKILGPPLIVMAIPYYAIRNAKAARYTTRTLIDHPNVDVIRMGWQVFGESRLVRLITSLQCPNIPVFEEQFLAADGSSSSKKRKDPSDIGIYLYSARPMESVKAGTWTNACTPLSTRMIACGLPTTRPVLLYIHGGGFFGRFIAKDFYTLTNWARTLGAVIVYVDYGLAPETQYPDNMNQCYTVYKWVINGGLGFRPSKIALFGESAALCIRCIQDGIQLPSGNVFMFPALNLHLSPSPSRFLHQNDPVLPRGILELALTSYYPSHGHSNQYKLNIHDPCVSPGLAEDSLLEKFPPTSLVVGDLDPLLDDSVDFYTRLSFLKVPSSLKIYSGLSHGFLIYGDLVPEAQKAIDETCERVQNCIRLR</sequence>
<feature type="domain" description="Alpha/beta hydrolase fold-3" evidence="2">
    <location>
        <begin position="543"/>
        <end position="751"/>
    </location>
</feature>
<dbReference type="GO" id="GO:0004806">
    <property type="term" value="F:triacylglycerol lipase activity"/>
    <property type="evidence" value="ECO:0007669"/>
    <property type="project" value="TreeGrafter"/>
</dbReference>
<dbReference type="SUPFAM" id="SSF53474">
    <property type="entry name" value="alpha/beta-Hydrolases"/>
    <property type="match status" value="1"/>
</dbReference>
<comment type="caution">
    <text evidence="3">The sequence shown here is derived from an EMBL/GenBank/DDBJ whole genome shotgun (WGS) entry which is preliminary data.</text>
</comment>